<feature type="non-terminal residue" evidence="2">
    <location>
        <position position="1"/>
    </location>
</feature>
<feature type="region of interest" description="Disordered" evidence="1">
    <location>
        <begin position="1"/>
        <end position="23"/>
    </location>
</feature>
<sequence>RLFHGIQVSKIPPPTPPAPPIPTHKRGELDLDYAIRNLDCRITYASNFFRAQNRSISVLGRYVAVFKAYVMEHAK</sequence>
<dbReference type="EMBL" id="JANBPY010000273">
    <property type="protein sequence ID" value="KAJ1967846.1"/>
    <property type="molecule type" value="Genomic_DNA"/>
</dbReference>
<proteinExistence type="predicted"/>
<gene>
    <name evidence="2" type="ORF">IWQ62_001596</name>
</gene>
<dbReference type="AlphaFoldDB" id="A0A9W8ARZ7"/>
<organism evidence="2 3">
    <name type="scientific">Dispira parvispora</name>
    <dbReference type="NCBI Taxonomy" id="1520584"/>
    <lineage>
        <taxon>Eukaryota</taxon>
        <taxon>Fungi</taxon>
        <taxon>Fungi incertae sedis</taxon>
        <taxon>Zoopagomycota</taxon>
        <taxon>Kickxellomycotina</taxon>
        <taxon>Dimargaritomycetes</taxon>
        <taxon>Dimargaritales</taxon>
        <taxon>Dimargaritaceae</taxon>
        <taxon>Dispira</taxon>
    </lineage>
</organism>
<dbReference type="OrthoDB" id="5639020at2759"/>
<accession>A0A9W8ARZ7</accession>
<reference evidence="2" key="1">
    <citation type="submission" date="2022-07" db="EMBL/GenBank/DDBJ databases">
        <title>Phylogenomic reconstructions and comparative analyses of Kickxellomycotina fungi.</title>
        <authorList>
            <person name="Reynolds N.K."/>
            <person name="Stajich J.E."/>
            <person name="Barry K."/>
            <person name="Grigoriev I.V."/>
            <person name="Crous P."/>
            <person name="Smith M.E."/>
        </authorList>
    </citation>
    <scope>NUCLEOTIDE SEQUENCE</scope>
    <source>
        <strain evidence="2">RSA 1196</strain>
    </source>
</reference>
<keyword evidence="3" id="KW-1185">Reference proteome</keyword>
<evidence type="ECO:0000313" key="2">
    <source>
        <dbReference type="EMBL" id="KAJ1967846.1"/>
    </source>
</evidence>
<comment type="caution">
    <text evidence="2">The sequence shown here is derived from an EMBL/GenBank/DDBJ whole genome shotgun (WGS) entry which is preliminary data.</text>
</comment>
<evidence type="ECO:0000256" key="1">
    <source>
        <dbReference type="SAM" id="MobiDB-lite"/>
    </source>
</evidence>
<dbReference type="Proteomes" id="UP001150925">
    <property type="component" value="Unassembled WGS sequence"/>
</dbReference>
<protein>
    <submittedName>
        <fullName evidence="2">Uncharacterized protein</fullName>
    </submittedName>
</protein>
<evidence type="ECO:0000313" key="3">
    <source>
        <dbReference type="Proteomes" id="UP001150925"/>
    </source>
</evidence>
<feature type="compositionally biased region" description="Pro residues" evidence="1">
    <location>
        <begin position="11"/>
        <end position="22"/>
    </location>
</feature>
<name>A0A9W8ARZ7_9FUNG</name>